<evidence type="ECO:0000256" key="5">
    <source>
        <dbReference type="ARBA" id="ARBA00022727"/>
    </source>
</evidence>
<comment type="function">
    <text evidence="10 11">Phosphorylation of dTMP to form dTDP in both de novo and salvage pathways of dTTP synthesis.</text>
</comment>
<dbReference type="GO" id="GO:0005524">
    <property type="term" value="F:ATP binding"/>
    <property type="evidence" value="ECO:0007669"/>
    <property type="project" value="UniProtKB-UniRule"/>
</dbReference>
<evidence type="ECO:0000313" key="14">
    <source>
        <dbReference type="Proteomes" id="UP000005777"/>
    </source>
</evidence>
<keyword evidence="7 11" id="KW-0418">Kinase</keyword>
<keyword evidence="8 11" id="KW-0067">ATP-binding</keyword>
<evidence type="ECO:0000256" key="7">
    <source>
        <dbReference type="ARBA" id="ARBA00022777"/>
    </source>
</evidence>
<dbReference type="AlphaFoldDB" id="W5IGR0"/>
<evidence type="ECO:0000256" key="10">
    <source>
        <dbReference type="ARBA" id="ARBA00057735"/>
    </source>
</evidence>
<dbReference type="NCBIfam" id="TIGR00041">
    <property type="entry name" value="DTMP_kinase"/>
    <property type="match status" value="1"/>
</dbReference>
<dbReference type="RefSeq" id="WP_006293467.1">
    <property type="nucleotide sequence ID" value="NZ_GG770226.1"/>
</dbReference>
<dbReference type="InterPro" id="IPR018095">
    <property type="entry name" value="Thymidylate_kin_CS"/>
</dbReference>
<evidence type="ECO:0000256" key="9">
    <source>
        <dbReference type="ARBA" id="ARBA00048743"/>
    </source>
</evidence>
<name>W5IGR0_SCAIO</name>
<keyword evidence="6 11" id="KW-0547">Nucleotide-binding</keyword>
<comment type="catalytic activity">
    <reaction evidence="9 11">
        <text>dTMP + ATP = dTDP + ADP</text>
        <dbReference type="Rhea" id="RHEA:13517"/>
        <dbReference type="ChEBI" id="CHEBI:30616"/>
        <dbReference type="ChEBI" id="CHEBI:58369"/>
        <dbReference type="ChEBI" id="CHEBI:63528"/>
        <dbReference type="ChEBI" id="CHEBI:456216"/>
        <dbReference type="EC" id="2.7.4.9"/>
    </reaction>
</comment>
<dbReference type="InterPro" id="IPR018094">
    <property type="entry name" value="Thymidylate_kinase"/>
</dbReference>
<dbReference type="EC" id="2.7.4.9" evidence="2 11"/>
<comment type="caution">
    <text evidence="13">The sequence shown here is derived from an EMBL/GenBank/DDBJ whole genome shotgun (WGS) entry which is preliminary data.</text>
</comment>
<dbReference type="GO" id="GO:0006227">
    <property type="term" value="P:dUDP biosynthetic process"/>
    <property type="evidence" value="ECO:0007669"/>
    <property type="project" value="TreeGrafter"/>
</dbReference>
<organism evidence="13 14">
    <name type="scientific">Scardovia inopinata F0304</name>
    <dbReference type="NCBI Taxonomy" id="641146"/>
    <lineage>
        <taxon>Bacteria</taxon>
        <taxon>Bacillati</taxon>
        <taxon>Actinomycetota</taxon>
        <taxon>Actinomycetes</taxon>
        <taxon>Bifidobacteriales</taxon>
        <taxon>Bifidobacteriaceae</taxon>
        <taxon>Scardovia</taxon>
    </lineage>
</organism>
<dbReference type="PANTHER" id="PTHR10344">
    <property type="entry name" value="THYMIDYLATE KINASE"/>
    <property type="match status" value="1"/>
</dbReference>
<dbReference type="GO" id="GO:0004798">
    <property type="term" value="F:dTMP kinase activity"/>
    <property type="evidence" value="ECO:0007669"/>
    <property type="project" value="UniProtKB-UniRule"/>
</dbReference>
<dbReference type="PANTHER" id="PTHR10344:SF4">
    <property type="entry name" value="UMP-CMP KINASE 2, MITOCHONDRIAL"/>
    <property type="match status" value="1"/>
</dbReference>
<gene>
    <name evidence="11" type="primary">tmk</name>
    <name evidence="13" type="ORF">HMPREF9020_01081</name>
</gene>
<dbReference type="HOGENOM" id="CLU_049131_0_0_11"/>
<sequence length="216" mass="24311">MAAKNSRKYPFPGLFVTFEGVDGVGKTTQATRLKNYLIHQGRQVLITREPGGTHLGEQIRQLLLHGDDEAPRTEALLYAASRAQLVFQEIRPALNMGKVVISDRYIDSSLAYQAGGRELTMEQIRQLNEWATNGLWPQRTYLLDMDFEQAQARLSGPKDRLESSGADFFNRTRQAFLDLAGQEPDRFVILNASLSVDQVWDAVKADIDSLLARRDS</sequence>
<evidence type="ECO:0000256" key="11">
    <source>
        <dbReference type="HAMAP-Rule" id="MF_00165"/>
    </source>
</evidence>
<accession>W5IGR0</accession>
<dbReference type="Gene3D" id="3.40.50.300">
    <property type="entry name" value="P-loop containing nucleotide triphosphate hydrolases"/>
    <property type="match status" value="1"/>
</dbReference>
<keyword evidence="5 11" id="KW-0545">Nucleotide biosynthesis</keyword>
<dbReference type="GO" id="GO:0005829">
    <property type="term" value="C:cytosol"/>
    <property type="evidence" value="ECO:0007669"/>
    <property type="project" value="TreeGrafter"/>
</dbReference>
<evidence type="ECO:0000256" key="8">
    <source>
        <dbReference type="ARBA" id="ARBA00022840"/>
    </source>
</evidence>
<dbReference type="HAMAP" id="MF_00165">
    <property type="entry name" value="Thymidylate_kinase"/>
    <property type="match status" value="1"/>
</dbReference>
<dbReference type="CDD" id="cd01672">
    <property type="entry name" value="TMPK"/>
    <property type="match status" value="1"/>
</dbReference>
<dbReference type="PROSITE" id="PS01331">
    <property type="entry name" value="THYMIDYLATE_KINASE"/>
    <property type="match status" value="1"/>
</dbReference>
<feature type="binding site" evidence="11">
    <location>
        <begin position="20"/>
        <end position="27"/>
    </location>
    <ligand>
        <name>ATP</name>
        <dbReference type="ChEBI" id="CHEBI:30616"/>
    </ligand>
</feature>
<evidence type="ECO:0000256" key="4">
    <source>
        <dbReference type="ARBA" id="ARBA00022679"/>
    </source>
</evidence>
<dbReference type="FunFam" id="3.40.50.300:FF:000225">
    <property type="entry name" value="Thymidylate kinase"/>
    <property type="match status" value="1"/>
</dbReference>
<dbReference type="Pfam" id="PF02223">
    <property type="entry name" value="Thymidylate_kin"/>
    <property type="match status" value="1"/>
</dbReference>
<keyword evidence="14" id="KW-1185">Reference proteome</keyword>
<dbReference type="GO" id="GO:0006233">
    <property type="term" value="P:dTDP biosynthetic process"/>
    <property type="evidence" value="ECO:0007669"/>
    <property type="project" value="InterPro"/>
</dbReference>
<proteinExistence type="inferred from homology"/>
<keyword evidence="4 11" id="KW-0808">Transferase</keyword>
<dbReference type="Proteomes" id="UP000005777">
    <property type="component" value="Unassembled WGS sequence"/>
</dbReference>
<evidence type="ECO:0000256" key="1">
    <source>
        <dbReference type="ARBA" id="ARBA00009776"/>
    </source>
</evidence>
<evidence type="ECO:0000313" key="13">
    <source>
        <dbReference type="EMBL" id="EFG26010.1"/>
    </source>
</evidence>
<feature type="domain" description="Thymidylate kinase-like" evidence="12">
    <location>
        <begin position="18"/>
        <end position="201"/>
    </location>
</feature>
<comment type="similarity">
    <text evidence="1 11">Belongs to the thymidylate kinase family.</text>
</comment>
<evidence type="ECO:0000256" key="6">
    <source>
        <dbReference type="ARBA" id="ARBA00022741"/>
    </source>
</evidence>
<dbReference type="eggNOG" id="COG0125">
    <property type="taxonomic scope" value="Bacteria"/>
</dbReference>
<protein>
    <recommendedName>
        <fullName evidence="3 11">Thymidylate kinase</fullName>
        <ecNumber evidence="2 11">2.7.4.9</ecNumber>
    </recommendedName>
    <alternativeName>
        <fullName evidence="11">dTMP kinase</fullName>
    </alternativeName>
</protein>
<reference evidence="13 14" key="1">
    <citation type="submission" date="2012-01" db="EMBL/GenBank/DDBJ databases">
        <title>The Genome Sequence of Scardovia inopinata F0304.</title>
        <authorList>
            <consortium name="The Broad Institute Genome Sequencing Platform"/>
            <person name="Earl A."/>
            <person name="Ward D."/>
            <person name="Feldgarden M."/>
            <person name="Gevers D."/>
            <person name="Izard J."/>
            <person name="Baranova O.V."/>
            <person name="Blanton J.M."/>
            <person name="Tanner A.C."/>
            <person name="Dewhirst F.E."/>
            <person name="Young S.K."/>
            <person name="Zeng Q."/>
            <person name="Gargeya S."/>
            <person name="Fitzgerald M."/>
            <person name="Haas B."/>
            <person name="Abouelleil A."/>
            <person name="Alvarado L."/>
            <person name="Arachchi H.M."/>
            <person name="Berlin A."/>
            <person name="Chapman S.B."/>
            <person name="Gearin G."/>
            <person name="Goldberg J."/>
            <person name="Griggs A."/>
            <person name="Gujja S."/>
            <person name="Hansen M."/>
            <person name="Heiman D."/>
            <person name="Howarth C."/>
            <person name="Larimer J."/>
            <person name="Lui A."/>
            <person name="MacDonald P.J."/>
            <person name="McCowen C."/>
            <person name="Montmayeur A."/>
            <person name="Murphy C."/>
            <person name="Neiman D."/>
            <person name="Pearson M."/>
            <person name="Priest M."/>
            <person name="Roberts A."/>
            <person name="Saif S."/>
            <person name="Shea T."/>
            <person name="Sisk P."/>
            <person name="Stolte C."/>
            <person name="Sykes S."/>
            <person name="Wortman J."/>
            <person name="Nusbaum C."/>
            <person name="Birren B."/>
        </authorList>
    </citation>
    <scope>NUCLEOTIDE SEQUENCE [LARGE SCALE GENOMIC DNA]</scope>
    <source>
        <strain evidence="13 14">F0304</strain>
    </source>
</reference>
<dbReference type="SUPFAM" id="SSF52540">
    <property type="entry name" value="P-loop containing nucleoside triphosphate hydrolases"/>
    <property type="match status" value="1"/>
</dbReference>
<dbReference type="InterPro" id="IPR027417">
    <property type="entry name" value="P-loop_NTPase"/>
</dbReference>
<dbReference type="EMBL" id="ADCX01000007">
    <property type="protein sequence ID" value="EFG26010.1"/>
    <property type="molecule type" value="Genomic_DNA"/>
</dbReference>
<evidence type="ECO:0000256" key="2">
    <source>
        <dbReference type="ARBA" id="ARBA00012980"/>
    </source>
</evidence>
<dbReference type="GO" id="GO:0006235">
    <property type="term" value="P:dTTP biosynthetic process"/>
    <property type="evidence" value="ECO:0007669"/>
    <property type="project" value="UniProtKB-UniRule"/>
</dbReference>
<evidence type="ECO:0000256" key="3">
    <source>
        <dbReference type="ARBA" id="ARBA00017144"/>
    </source>
</evidence>
<dbReference type="InterPro" id="IPR039430">
    <property type="entry name" value="Thymidylate_kin-like_dom"/>
</dbReference>
<evidence type="ECO:0000259" key="12">
    <source>
        <dbReference type="Pfam" id="PF02223"/>
    </source>
</evidence>